<organism evidence="1 2">
    <name type="scientific">Solanum commersonii</name>
    <name type="common">Commerson's wild potato</name>
    <name type="synonym">Commerson's nightshade</name>
    <dbReference type="NCBI Taxonomy" id="4109"/>
    <lineage>
        <taxon>Eukaryota</taxon>
        <taxon>Viridiplantae</taxon>
        <taxon>Streptophyta</taxon>
        <taxon>Embryophyta</taxon>
        <taxon>Tracheophyta</taxon>
        <taxon>Spermatophyta</taxon>
        <taxon>Magnoliopsida</taxon>
        <taxon>eudicotyledons</taxon>
        <taxon>Gunneridae</taxon>
        <taxon>Pentapetalae</taxon>
        <taxon>asterids</taxon>
        <taxon>lamiids</taxon>
        <taxon>Solanales</taxon>
        <taxon>Solanaceae</taxon>
        <taxon>Solanoideae</taxon>
        <taxon>Solaneae</taxon>
        <taxon>Solanum</taxon>
    </lineage>
</organism>
<reference evidence="1 2" key="1">
    <citation type="submission" date="2020-09" db="EMBL/GenBank/DDBJ databases">
        <title>De no assembly of potato wild relative species, Solanum commersonii.</title>
        <authorList>
            <person name="Cho K."/>
        </authorList>
    </citation>
    <scope>NUCLEOTIDE SEQUENCE [LARGE SCALE GENOMIC DNA]</scope>
    <source>
        <strain evidence="1">LZ3.2</strain>
        <tissue evidence="1">Leaf</tissue>
    </source>
</reference>
<protein>
    <submittedName>
        <fullName evidence="1">Uncharacterized protein</fullName>
    </submittedName>
</protein>
<dbReference type="OrthoDB" id="1305699at2759"/>
<keyword evidence="2" id="KW-1185">Reference proteome</keyword>
<dbReference type="EMBL" id="JACXVP010000012">
    <property type="protein sequence ID" value="KAG5570890.1"/>
    <property type="molecule type" value="Genomic_DNA"/>
</dbReference>
<accession>A0A9J5W5U4</accession>
<dbReference type="Proteomes" id="UP000824120">
    <property type="component" value="Chromosome 12"/>
</dbReference>
<gene>
    <name evidence="1" type="ORF">H5410_060656</name>
</gene>
<name>A0A9J5W5U4_SOLCO</name>
<sequence>MYSRENLIYVKLLNKVFMRFSKASKLHANLDKNSLYITGVADHTKKSFNFLWTVFLTVSKKALVSWETICKPHAGGGLNIMDLCLWNRVAILKQLWNLARRK</sequence>
<evidence type="ECO:0000313" key="1">
    <source>
        <dbReference type="EMBL" id="KAG5570890.1"/>
    </source>
</evidence>
<comment type="caution">
    <text evidence="1">The sequence shown here is derived from an EMBL/GenBank/DDBJ whole genome shotgun (WGS) entry which is preliminary data.</text>
</comment>
<evidence type="ECO:0000313" key="2">
    <source>
        <dbReference type="Proteomes" id="UP000824120"/>
    </source>
</evidence>
<dbReference type="AlphaFoldDB" id="A0A9J5W5U4"/>
<proteinExistence type="predicted"/>